<keyword evidence="4" id="KW-1185">Reference proteome</keyword>
<reference evidence="3 4" key="1">
    <citation type="journal article" date="2017" name="Nat. Ecol. Evol.">
        <title>Scallop genome provides insights into evolution of bilaterian karyotype and development.</title>
        <authorList>
            <person name="Wang S."/>
            <person name="Zhang J."/>
            <person name="Jiao W."/>
            <person name="Li J."/>
            <person name="Xun X."/>
            <person name="Sun Y."/>
            <person name="Guo X."/>
            <person name="Huan P."/>
            <person name="Dong B."/>
            <person name="Zhang L."/>
            <person name="Hu X."/>
            <person name="Sun X."/>
            <person name="Wang J."/>
            <person name="Zhao C."/>
            <person name="Wang Y."/>
            <person name="Wang D."/>
            <person name="Huang X."/>
            <person name="Wang R."/>
            <person name="Lv J."/>
            <person name="Li Y."/>
            <person name="Zhang Z."/>
            <person name="Liu B."/>
            <person name="Lu W."/>
            <person name="Hui Y."/>
            <person name="Liang J."/>
            <person name="Zhou Z."/>
            <person name="Hou R."/>
            <person name="Li X."/>
            <person name="Liu Y."/>
            <person name="Li H."/>
            <person name="Ning X."/>
            <person name="Lin Y."/>
            <person name="Zhao L."/>
            <person name="Xing Q."/>
            <person name="Dou J."/>
            <person name="Li Y."/>
            <person name="Mao J."/>
            <person name="Guo H."/>
            <person name="Dou H."/>
            <person name="Li T."/>
            <person name="Mu C."/>
            <person name="Jiang W."/>
            <person name="Fu Q."/>
            <person name="Fu X."/>
            <person name="Miao Y."/>
            <person name="Liu J."/>
            <person name="Yu Q."/>
            <person name="Li R."/>
            <person name="Liao H."/>
            <person name="Li X."/>
            <person name="Kong Y."/>
            <person name="Jiang Z."/>
            <person name="Chourrout D."/>
            <person name="Li R."/>
            <person name="Bao Z."/>
        </authorList>
    </citation>
    <scope>NUCLEOTIDE SEQUENCE [LARGE SCALE GENOMIC DNA]</scope>
    <source>
        <strain evidence="3 4">PY_sf001</strain>
    </source>
</reference>
<dbReference type="InterPro" id="IPR006016">
    <property type="entry name" value="UspA"/>
</dbReference>
<dbReference type="InterPro" id="IPR014729">
    <property type="entry name" value="Rossmann-like_a/b/a_fold"/>
</dbReference>
<dbReference type="AlphaFoldDB" id="A0A210R2E8"/>
<gene>
    <name evidence="3" type="ORF">KP79_PYT15742</name>
</gene>
<dbReference type="SUPFAM" id="SSF52402">
    <property type="entry name" value="Adenine nucleotide alpha hydrolases-like"/>
    <property type="match status" value="1"/>
</dbReference>
<dbReference type="STRING" id="6573.A0A210R2E8"/>
<evidence type="ECO:0000256" key="1">
    <source>
        <dbReference type="SAM" id="Coils"/>
    </source>
</evidence>
<proteinExistence type="predicted"/>
<protein>
    <recommendedName>
        <fullName evidence="2">UspA domain-containing protein</fullName>
    </recommendedName>
</protein>
<dbReference type="EMBL" id="NEDP02000758">
    <property type="protein sequence ID" value="OWF55114.1"/>
    <property type="molecule type" value="Genomic_DNA"/>
</dbReference>
<dbReference type="Gene3D" id="3.40.50.620">
    <property type="entry name" value="HUPs"/>
    <property type="match status" value="1"/>
</dbReference>
<sequence>MEEKCGQRRTVVIAIDSSPNAKKAFQWYVDNLHRPGDHAVLVTVVHIRDAFTSAQWCSLIGFYDADVTARNIEKQRQELNRQLQELAVMMKDAKVHGTIKCVHAARASKGILAAAEDCNASCIIAGSRGLGIFQEASLGSTSEQLVHTSNITVVVCPD</sequence>
<dbReference type="OrthoDB" id="6263345at2759"/>
<evidence type="ECO:0000313" key="3">
    <source>
        <dbReference type="EMBL" id="OWF55114.1"/>
    </source>
</evidence>
<evidence type="ECO:0000259" key="2">
    <source>
        <dbReference type="Pfam" id="PF00582"/>
    </source>
</evidence>
<feature type="coiled-coil region" evidence="1">
    <location>
        <begin position="65"/>
        <end position="96"/>
    </location>
</feature>
<dbReference type="Proteomes" id="UP000242188">
    <property type="component" value="Unassembled WGS sequence"/>
</dbReference>
<organism evidence="3 4">
    <name type="scientific">Mizuhopecten yessoensis</name>
    <name type="common">Japanese scallop</name>
    <name type="synonym">Patinopecten yessoensis</name>
    <dbReference type="NCBI Taxonomy" id="6573"/>
    <lineage>
        <taxon>Eukaryota</taxon>
        <taxon>Metazoa</taxon>
        <taxon>Spiralia</taxon>
        <taxon>Lophotrochozoa</taxon>
        <taxon>Mollusca</taxon>
        <taxon>Bivalvia</taxon>
        <taxon>Autobranchia</taxon>
        <taxon>Pteriomorphia</taxon>
        <taxon>Pectinida</taxon>
        <taxon>Pectinoidea</taxon>
        <taxon>Pectinidae</taxon>
        <taxon>Mizuhopecten</taxon>
    </lineage>
</organism>
<dbReference type="PANTHER" id="PTHR46989">
    <property type="entry name" value="USP DOMAIN-CONTAINING PROTEIN"/>
    <property type="match status" value="1"/>
</dbReference>
<dbReference type="PANTHER" id="PTHR46989:SF3">
    <property type="entry name" value="USPA DOMAIN-CONTAINING PROTEIN"/>
    <property type="match status" value="1"/>
</dbReference>
<dbReference type="CDD" id="cd23659">
    <property type="entry name" value="USP_At3g01520-like"/>
    <property type="match status" value="1"/>
</dbReference>
<keyword evidence="1" id="KW-0175">Coiled coil</keyword>
<accession>A0A210R2E8</accession>
<dbReference type="Pfam" id="PF00582">
    <property type="entry name" value="Usp"/>
    <property type="match status" value="1"/>
</dbReference>
<feature type="domain" description="UspA" evidence="2">
    <location>
        <begin position="9"/>
        <end position="157"/>
    </location>
</feature>
<comment type="caution">
    <text evidence="3">The sequence shown here is derived from an EMBL/GenBank/DDBJ whole genome shotgun (WGS) entry which is preliminary data.</text>
</comment>
<dbReference type="InterPro" id="IPR006015">
    <property type="entry name" value="Universal_stress_UspA"/>
</dbReference>
<evidence type="ECO:0000313" key="4">
    <source>
        <dbReference type="Proteomes" id="UP000242188"/>
    </source>
</evidence>
<dbReference type="PRINTS" id="PR01438">
    <property type="entry name" value="UNVRSLSTRESS"/>
</dbReference>
<name>A0A210R2E8_MIZYE</name>